<evidence type="ECO:0000256" key="2">
    <source>
        <dbReference type="SAM" id="MobiDB-lite"/>
    </source>
</evidence>
<keyword evidence="4" id="KW-1185">Reference proteome</keyword>
<evidence type="ECO:0008006" key="5">
    <source>
        <dbReference type="Google" id="ProtNLM"/>
    </source>
</evidence>
<name>A0A2M8M284_9ACTN</name>
<feature type="region of interest" description="Disordered" evidence="2">
    <location>
        <begin position="117"/>
        <end position="159"/>
    </location>
</feature>
<feature type="coiled-coil region" evidence="1">
    <location>
        <begin position="5"/>
        <end position="32"/>
    </location>
</feature>
<evidence type="ECO:0000313" key="4">
    <source>
        <dbReference type="Proteomes" id="UP000230407"/>
    </source>
</evidence>
<dbReference type="Proteomes" id="UP000230407">
    <property type="component" value="Unassembled WGS sequence"/>
</dbReference>
<dbReference type="AlphaFoldDB" id="A0A2M8M284"/>
<dbReference type="EMBL" id="PGGW01000020">
    <property type="protein sequence ID" value="PJE98324.1"/>
    <property type="molecule type" value="Genomic_DNA"/>
</dbReference>
<proteinExistence type="predicted"/>
<organism evidence="3 4">
    <name type="scientific">Streptomyces carminius</name>
    <dbReference type="NCBI Taxonomy" id="2665496"/>
    <lineage>
        <taxon>Bacteria</taxon>
        <taxon>Bacillati</taxon>
        <taxon>Actinomycetota</taxon>
        <taxon>Actinomycetes</taxon>
        <taxon>Kitasatosporales</taxon>
        <taxon>Streptomycetaceae</taxon>
        <taxon>Streptomyces</taxon>
    </lineage>
</organism>
<dbReference type="Pfam" id="PF02575">
    <property type="entry name" value="YbaB_DNA_bd"/>
    <property type="match status" value="1"/>
</dbReference>
<feature type="compositionally biased region" description="Basic and acidic residues" evidence="2">
    <location>
        <begin position="148"/>
        <end position="159"/>
    </location>
</feature>
<protein>
    <recommendedName>
        <fullName evidence="5">YbaB/EbfC family DNA-binding protein</fullName>
    </recommendedName>
</protein>
<keyword evidence="1" id="KW-0175">Coiled coil</keyword>
<accession>A0A2M8M284</accession>
<reference evidence="3 4" key="1">
    <citation type="submission" date="2017-11" db="EMBL/GenBank/DDBJ databases">
        <title>Streptomyces carmine sp. nov., a novel actinomycete isolated from Sophora alopecuroides in Xinjiang, China.</title>
        <authorList>
            <person name="Wang Y."/>
            <person name="Luo X."/>
            <person name="Wan C."/>
            <person name="Zhang L."/>
        </authorList>
    </citation>
    <scope>NUCLEOTIDE SEQUENCE [LARGE SCALE GENOMIC DNA]</scope>
    <source>
        <strain evidence="3 4">TRM SA0054</strain>
    </source>
</reference>
<comment type="caution">
    <text evidence="3">The sequence shown here is derived from an EMBL/GenBank/DDBJ whole genome shotgun (WGS) entry which is preliminary data.</text>
</comment>
<dbReference type="InterPro" id="IPR036894">
    <property type="entry name" value="YbaB-like_sf"/>
</dbReference>
<evidence type="ECO:0000313" key="3">
    <source>
        <dbReference type="EMBL" id="PJE98324.1"/>
    </source>
</evidence>
<dbReference type="Gene3D" id="3.30.1310.10">
    <property type="entry name" value="Nucleoid-associated protein YbaB-like domain"/>
    <property type="match status" value="1"/>
</dbReference>
<evidence type="ECO:0000256" key="1">
    <source>
        <dbReference type="SAM" id="Coils"/>
    </source>
</evidence>
<dbReference type="SUPFAM" id="SSF82607">
    <property type="entry name" value="YbaB-like"/>
    <property type="match status" value="1"/>
</dbReference>
<gene>
    <name evidence="3" type="ORF">CUT44_07825</name>
</gene>
<dbReference type="InterPro" id="IPR004401">
    <property type="entry name" value="YbaB/EbfC"/>
</dbReference>
<dbReference type="GO" id="GO:0003677">
    <property type="term" value="F:DNA binding"/>
    <property type="evidence" value="ECO:0007669"/>
    <property type="project" value="InterPro"/>
</dbReference>
<sequence>MEQRIDEARAELEAVRQAVARTEGELREASVTMRSPDGAVEVTVGAQGELTRLRFPNDRYRSMSADRLAASVLETANRGRAAMAQRVISAFEPLTRPAGDVPGFRGIDVDWERLFGPALSGVHPSGPGRSPGDRLRDEIYEDTDDDGADYRRAQGGDRG</sequence>